<evidence type="ECO:0000256" key="2">
    <source>
        <dbReference type="ARBA" id="ARBA00022692"/>
    </source>
</evidence>
<dbReference type="RefSeq" id="XP_031865296.1">
    <property type="nucleotide sequence ID" value="XM_032018459.1"/>
</dbReference>
<evidence type="ECO:0000256" key="1">
    <source>
        <dbReference type="ARBA" id="ARBA00004141"/>
    </source>
</evidence>
<dbReference type="GO" id="GO:0000297">
    <property type="term" value="F:spermine transmembrane transporter activity"/>
    <property type="evidence" value="ECO:0007669"/>
    <property type="project" value="TreeGrafter"/>
</dbReference>
<keyword evidence="2 6" id="KW-0812">Transmembrane</keyword>
<dbReference type="InterPro" id="IPR036259">
    <property type="entry name" value="MFS_trans_sf"/>
</dbReference>
<feature type="domain" description="Major facilitator superfamily (MFS) profile" evidence="7">
    <location>
        <begin position="84"/>
        <end position="509"/>
    </location>
</feature>
<evidence type="ECO:0000313" key="8">
    <source>
        <dbReference type="EMBL" id="RDL31047.1"/>
    </source>
</evidence>
<dbReference type="GO" id="GO:0015606">
    <property type="term" value="F:spermidine transmembrane transporter activity"/>
    <property type="evidence" value="ECO:0007669"/>
    <property type="project" value="TreeGrafter"/>
</dbReference>
<organism evidence="8 9">
    <name type="scientific">Venustampulla echinocandica</name>
    <dbReference type="NCBI Taxonomy" id="2656787"/>
    <lineage>
        <taxon>Eukaryota</taxon>
        <taxon>Fungi</taxon>
        <taxon>Dikarya</taxon>
        <taxon>Ascomycota</taxon>
        <taxon>Pezizomycotina</taxon>
        <taxon>Leotiomycetes</taxon>
        <taxon>Helotiales</taxon>
        <taxon>Pleuroascaceae</taxon>
        <taxon>Venustampulla</taxon>
    </lineage>
</organism>
<dbReference type="EMBL" id="NPIC01000013">
    <property type="protein sequence ID" value="RDL31047.1"/>
    <property type="molecule type" value="Genomic_DNA"/>
</dbReference>
<dbReference type="GeneID" id="43602685"/>
<feature type="transmembrane region" description="Helical" evidence="6">
    <location>
        <begin position="119"/>
        <end position="137"/>
    </location>
</feature>
<proteinExistence type="predicted"/>
<dbReference type="PROSITE" id="PS00216">
    <property type="entry name" value="SUGAR_TRANSPORT_1"/>
    <property type="match status" value="1"/>
</dbReference>
<dbReference type="PANTHER" id="PTHR23502">
    <property type="entry name" value="MAJOR FACILITATOR SUPERFAMILY"/>
    <property type="match status" value="1"/>
</dbReference>
<evidence type="ECO:0000256" key="4">
    <source>
        <dbReference type="ARBA" id="ARBA00023136"/>
    </source>
</evidence>
<feature type="compositionally biased region" description="Basic and acidic residues" evidence="5">
    <location>
        <begin position="9"/>
        <end position="21"/>
    </location>
</feature>
<dbReference type="GO" id="GO:0042908">
    <property type="term" value="P:xenobiotic transport"/>
    <property type="evidence" value="ECO:0007669"/>
    <property type="project" value="UniProtKB-ARBA"/>
</dbReference>
<dbReference type="Pfam" id="PF07690">
    <property type="entry name" value="MFS_1"/>
    <property type="match status" value="1"/>
</dbReference>
<feature type="transmembrane region" description="Helical" evidence="6">
    <location>
        <begin position="414"/>
        <end position="442"/>
    </location>
</feature>
<dbReference type="STRING" id="2656787.A0A370TAU2"/>
<feature type="transmembrane region" description="Helical" evidence="6">
    <location>
        <begin position="309"/>
        <end position="334"/>
    </location>
</feature>
<dbReference type="FunFam" id="1.20.1250.20:FF:000011">
    <property type="entry name" value="MFS multidrug transporter, putative"/>
    <property type="match status" value="1"/>
</dbReference>
<evidence type="ECO:0000256" key="6">
    <source>
        <dbReference type="SAM" id="Phobius"/>
    </source>
</evidence>
<keyword evidence="3 6" id="KW-1133">Transmembrane helix</keyword>
<dbReference type="Proteomes" id="UP000254866">
    <property type="component" value="Unassembled WGS sequence"/>
</dbReference>
<feature type="transmembrane region" description="Helical" evidence="6">
    <location>
        <begin position="237"/>
        <end position="259"/>
    </location>
</feature>
<feature type="transmembrane region" description="Helical" evidence="6">
    <location>
        <begin position="149"/>
        <end position="167"/>
    </location>
</feature>
<dbReference type="CDD" id="cd17323">
    <property type="entry name" value="MFS_Tpo1_MDR_like"/>
    <property type="match status" value="1"/>
</dbReference>
<dbReference type="AlphaFoldDB" id="A0A370TAU2"/>
<keyword evidence="4 6" id="KW-0472">Membrane</keyword>
<dbReference type="InterPro" id="IPR020846">
    <property type="entry name" value="MFS_dom"/>
</dbReference>
<feature type="transmembrane region" description="Helical" evidence="6">
    <location>
        <begin position="481"/>
        <end position="504"/>
    </location>
</feature>
<comment type="caution">
    <text evidence="8">The sequence shown here is derived from an EMBL/GenBank/DDBJ whole genome shotgun (WGS) entry which is preliminary data.</text>
</comment>
<feature type="transmembrane region" description="Helical" evidence="6">
    <location>
        <begin position="89"/>
        <end position="113"/>
    </location>
</feature>
<reference evidence="8 9" key="1">
    <citation type="journal article" date="2018" name="IMA Fungus">
        <title>IMA Genome-F 9: Draft genome sequence of Annulohypoxylon stygium, Aspergillus mulundensis, Berkeleyomyces basicola (syn. Thielaviopsis basicola), Ceratocystis smalleyi, two Cercospora beticola strains, Coleophoma cylindrospora, Fusarium fracticaudum, Phialophora cf. hyalina, and Morchella septimelata.</title>
        <authorList>
            <person name="Wingfield B.D."/>
            <person name="Bills G.F."/>
            <person name="Dong Y."/>
            <person name="Huang W."/>
            <person name="Nel W.J."/>
            <person name="Swalarsk-Parry B.S."/>
            <person name="Vaghefi N."/>
            <person name="Wilken P.M."/>
            <person name="An Z."/>
            <person name="de Beer Z.W."/>
            <person name="De Vos L."/>
            <person name="Chen L."/>
            <person name="Duong T.A."/>
            <person name="Gao Y."/>
            <person name="Hammerbacher A."/>
            <person name="Kikkert J.R."/>
            <person name="Li Y."/>
            <person name="Li H."/>
            <person name="Li K."/>
            <person name="Li Q."/>
            <person name="Liu X."/>
            <person name="Ma X."/>
            <person name="Naidoo K."/>
            <person name="Pethybridge S.J."/>
            <person name="Sun J."/>
            <person name="Steenkamp E.T."/>
            <person name="van der Nest M.A."/>
            <person name="van Wyk S."/>
            <person name="Wingfield M.J."/>
            <person name="Xiong C."/>
            <person name="Yue Q."/>
            <person name="Zhang X."/>
        </authorList>
    </citation>
    <scope>NUCLEOTIDE SEQUENCE [LARGE SCALE GENOMIC DNA]</scope>
    <source>
        <strain evidence="8 9">BP 5553</strain>
    </source>
</reference>
<keyword evidence="9" id="KW-1185">Reference proteome</keyword>
<evidence type="ECO:0000313" key="9">
    <source>
        <dbReference type="Proteomes" id="UP000254866"/>
    </source>
</evidence>
<feature type="transmembrane region" description="Helical" evidence="6">
    <location>
        <begin position="346"/>
        <end position="367"/>
    </location>
</feature>
<feature type="region of interest" description="Disordered" evidence="5">
    <location>
        <begin position="1"/>
        <end position="68"/>
    </location>
</feature>
<feature type="transmembrane region" description="Helical" evidence="6">
    <location>
        <begin position="454"/>
        <end position="475"/>
    </location>
</feature>
<dbReference type="Gene3D" id="1.20.1250.20">
    <property type="entry name" value="MFS general substrate transporter like domains"/>
    <property type="match status" value="1"/>
</dbReference>
<protein>
    <submittedName>
        <fullName evidence="8">MFS general substrate transporter</fullName>
    </submittedName>
</protein>
<feature type="transmembrane region" description="Helical" evidence="6">
    <location>
        <begin position="179"/>
        <end position="197"/>
    </location>
</feature>
<dbReference type="GO" id="GO:0140115">
    <property type="term" value="P:export across plasma membrane"/>
    <property type="evidence" value="ECO:0007669"/>
    <property type="project" value="UniProtKB-ARBA"/>
</dbReference>
<name>A0A370TAU2_9HELO</name>
<dbReference type="SUPFAM" id="SSF103473">
    <property type="entry name" value="MFS general substrate transporter"/>
    <property type="match status" value="1"/>
</dbReference>
<gene>
    <name evidence="8" type="ORF">BP5553_09836</name>
</gene>
<dbReference type="GO" id="GO:0005886">
    <property type="term" value="C:plasma membrane"/>
    <property type="evidence" value="ECO:0007669"/>
    <property type="project" value="TreeGrafter"/>
</dbReference>
<evidence type="ECO:0000256" key="5">
    <source>
        <dbReference type="SAM" id="MobiDB-lite"/>
    </source>
</evidence>
<evidence type="ECO:0000259" key="7">
    <source>
        <dbReference type="PROSITE" id="PS50850"/>
    </source>
</evidence>
<feature type="transmembrane region" description="Helical" evidence="6">
    <location>
        <begin position="388"/>
        <end position="408"/>
    </location>
</feature>
<accession>A0A370TAU2</accession>
<dbReference type="InterPro" id="IPR011701">
    <property type="entry name" value="MFS"/>
</dbReference>
<dbReference type="InterPro" id="IPR005829">
    <property type="entry name" value="Sugar_transporter_CS"/>
</dbReference>
<feature type="transmembrane region" description="Helical" evidence="6">
    <location>
        <begin position="209"/>
        <end position="231"/>
    </location>
</feature>
<dbReference type="PROSITE" id="PS50850">
    <property type="entry name" value="MFS"/>
    <property type="match status" value="1"/>
</dbReference>
<dbReference type="OrthoDB" id="3936150at2759"/>
<comment type="subcellular location">
    <subcellularLocation>
        <location evidence="1">Membrane</location>
        <topology evidence="1">Multi-pass membrane protein</topology>
    </subcellularLocation>
</comment>
<dbReference type="PANTHER" id="PTHR23502:SF182">
    <property type="entry name" value="POLYAMINE TRANSPORTER, PUTATIVE-RELATED"/>
    <property type="match status" value="1"/>
</dbReference>
<sequence>MGLNTHTNTDLEKLDVRSHDSDEGDASLESVELPEPKESNNGALPSPSSSSSETSGTPIEELDWDSPADVKNPHNWPIWKRVFHTAIPALYGFVVTLATSAYVPSIPIIMAKFEVEREVAILPLSLYTFGFVVGPVFAAPLSELYGRRIIYWTTLPLLLIFTAIAGVSNNITQLIVNRFLAATFGSGSLAVGAGTIADIWSPTSNGRAAVFFILAPFLGPALGPLTGAYIIDEYNNNWRYSMWVVMIVAAPILCAAVFMQETSKQRILYLRQKAQGVKVPRKTGDTRLLLGKLQVAVTRPLHMMCLEPLVAFLSIYSGFAFAMMFSFFGSYSYVFQVVYGFNQKEVGLTFLGVLVGFLFAVVSFGIFDATLYKKAAFRAKAKPAPEHRLYTALLGSLTLPIGLFWFAWTPQKSIHWIVPVLAGIPFGLGSLGIFISVTTYLVDVYQAKNGASAVAANGILRYTLGAIFPLFTLQMYEALGIHWAGSVFAFVALALLPMPWFFYFHGHKLRMRSKYDTFKG</sequence>
<evidence type="ECO:0000256" key="3">
    <source>
        <dbReference type="ARBA" id="ARBA00022989"/>
    </source>
</evidence>